<keyword evidence="2" id="KW-1185">Reference proteome</keyword>
<dbReference type="AlphaFoldDB" id="A0AA88QPR0"/>
<protein>
    <recommendedName>
        <fullName evidence="3">Large ribosomal RNA subunit accumulation protein YCED homolog 1, chloroplastic</fullName>
    </recommendedName>
</protein>
<gene>
    <name evidence="1" type="ORF">RJ640_019438</name>
</gene>
<dbReference type="Proteomes" id="UP001187471">
    <property type="component" value="Unassembled WGS sequence"/>
</dbReference>
<dbReference type="PANTHER" id="PTHR34374">
    <property type="entry name" value="LARGE RIBOSOMAL RNA SUBUNIT ACCUMULATION PROTEIN YCED HOMOLOG 1, CHLOROPLASTIC"/>
    <property type="match status" value="1"/>
</dbReference>
<dbReference type="EMBL" id="JAVXUO010002358">
    <property type="protein sequence ID" value="KAK2973923.1"/>
    <property type="molecule type" value="Genomic_DNA"/>
</dbReference>
<evidence type="ECO:0000313" key="1">
    <source>
        <dbReference type="EMBL" id="KAK2973923.1"/>
    </source>
</evidence>
<accession>A0AA88QPR0</accession>
<name>A0AA88QPR0_9ASTE</name>
<dbReference type="InterPro" id="IPR003772">
    <property type="entry name" value="YceD"/>
</dbReference>
<dbReference type="PANTHER" id="PTHR34374:SF1">
    <property type="entry name" value="LARGE RIBOSOMAL RNA SUBUNIT ACCUMULATION PROTEIN YCED HOMOLOG 1, CHLOROPLASTIC"/>
    <property type="match status" value="1"/>
</dbReference>
<organism evidence="1 2">
    <name type="scientific">Escallonia rubra</name>
    <dbReference type="NCBI Taxonomy" id="112253"/>
    <lineage>
        <taxon>Eukaryota</taxon>
        <taxon>Viridiplantae</taxon>
        <taxon>Streptophyta</taxon>
        <taxon>Embryophyta</taxon>
        <taxon>Tracheophyta</taxon>
        <taxon>Spermatophyta</taxon>
        <taxon>Magnoliopsida</taxon>
        <taxon>eudicotyledons</taxon>
        <taxon>Gunneridae</taxon>
        <taxon>Pentapetalae</taxon>
        <taxon>asterids</taxon>
        <taxon>campanulids</taxon>
        <taxon>Escalloniales</taxon>
        <taxon>Escalloniaceae</taxon>
        <taxon>Escallonia</taxon>
    </lineage>
</organism>
<reference evidence="1" key="1">
    <citation type="submission" date="2022-12" db="EMBL/GenBank/DDBJ databases">
        <title>Draft genome assemblies for two species of Escallonia (Escalloniales).</title>
        <authorList>
            <person name="Chanderbali A."/>
            <person name="Dervinis C."/>
            <person name="Anghel I."/>
            <person name="Soltis D."/>
            <person name="Soltis P."/>
            <person name="Zapata F."/>
        </authorList>
    </citation>
    <scope>NUCLEOTIDE SEQUENCE</scope>
    <source>
        <strain evidence="1">UCBG92.1500</strain>
        <tissue evidence="1">Leaf</tissue>
    </source>
</reference>
<dbReference type="Pfam" id="PF02620">
    <property type="entry name" value="YceD"/>
    <property type="match status" value="1"/>
</dbReference>
<proteinExistence type="predicted"/>
<comment type="caution">
    <text evidence="1">The sequence shown here is derived from an EMBL/GenBank/DDBJ whole genome shotgun (WGS) entry which is preliminary data.</text>
</comment>
<evidence type="ECO:0000313" key="2">
    <source>
        <dbReference type="Proteomes" id="UP001187471"/>
    </source>
</evidence>
<sequence>MTLLLSSFSLTPSFPVNRIKVHNLGRQRNFLSSRSCTSVYCNISQILLFNKKKITVFMESKPPSTFKLTSLDCMNSRDEIFLEDNGVTDDWRDQEEEEGTQDMWERAVVYQRNPLMSHIEYCTTLERLGLGKLSTEVSKSRASLMGMRVTNAVKDFPLGTPVLISLDIIRKKQKLRLDGIIKTVITLGCNRCGELAAECVFSNFSLLLTEEPIEEPNIIDMGVIFGEDNLGTSSEDVDVEDWLYFPPGEKAIDISKPIRDMVHLEITINALCDPACKGLCLKCGMNLNTSSCRCSKETAAEKGYGPLAGLRTQMQRN</sequence>
<evidence type="ECO:0008006" key="3">
    <source>
        <dbReference type="Google" id="ProtNLM"/>
    </source>
</evidence>